<evidence type="ECO:0000259" key="1">
    <source>
        <dbReference type="Pfam" id="PF01425"/>
    </source>
</evidence>
<dbReference type="InterPro" id="IPR020556">
    <property type="entry name" value="Amidase_CS"/>
</dbReference>
<dbReference type="KEGG" id="atq:GH723_07690"/>
<dbReference type="PROSITE" id="PS00571">
    <property type="entry name" value="AMIDASES"/>
    <property type="match status" value="1"/>
</dbReference>
<gene>
    <name evidence="2" type="ORF">GH723_07690</name>
</gene>
<name>A0A5Q2RV17_9ACTN</name>
<dbReference type="AlphaFoldDB" id="A0A5Q2RV17"/>
<dbReference type="PANTHER" id="PTHR11895">
    <property type="entry name" value="TRANSAMIDASE"/>
    <property type="match status" value="1"/>
</dbReference>
<accession>A0A5Q2RV17</accession>
<dbReference type="SUPFAM" id="SSF75304">
    <property type="entry name" value="Amidase signature (AS) enzymes"/>
    <property type="match status" value="1"/>
</dbReference>
<keyword evidence="3" id="KW-1185">Reference proteome</keyword>
<dbReference type="InterPro" id="IPR000120">
    <property type="entry name" value="Amidase"/>
</dbReference>
<evidence type="ECO:0000313" key="3">
    <source>
        <dbReference type="Proteomes" id="UP000334019"/>
    </source>
</evidence>
<reference evidence="2 3" key="1">
    <citation type="submission" date="2019-11" db="EMBL/GenBank/DDBJ databases">
        <authorList>
            <person name="He Y."/>
        </authorList>
    </citation>
    <scope>NUCLEOTIDE SEQUENCE [LARGE SCALE GENOMIC DNA]</scope>
    <source>
        <strain evidence="2 3">SCSIO 58843</strain>
    </source>
</reference>
<dbReference type="Gene3D" id="3.90.1300.10">
    <property type="entry name" value="Amidase signature (AS) domain"/>
    <property type="match status" value="1"/>
</dbReference>
<dbReference type="InterPro" id="IPR023631">
    <property type="entry name" value="Amidase_dom"/>
</dbReference>
<protein>
    <submittedName>
        <fullName evidence="2">Amidase</fullName>
    </submittedName>
</protein>
<feature type="domain" description="Amidase" evidence="1">
    <location>
        <begin position="22"/>
        <end position="441"/>
    </location>
</feature>
<dbReference type="Proteomes" id="UP000334019">
    <property type="component" value="Chromosome"/>
</dbReference>
<sequence>MPLTIQDAATALRDGSLTAVTLTEAVLARVDERNDELGAYVTVCHDSARAAAAQADADLAAGIDRGPLQGIPLGIKDIIATADAPTTANSRVLADDWGAGVDAPVTARLRGAGAVLVGKTTTMEFAFGLPDPDKGFLVPRNPWDLERTPGGSSSGTGVAVAAGLALGGLGTDTGGSVRFPASMNGHTGLKVTFGRVPKSGVVPLGFTLDSVGPMARSAWDCAAMLQVMAGHDPSDRFAADVEVPDYLAALDGSVEGLRIGVPMPYFFDADGLDDEVRAGALDAVDALRAAGATIVETEVPGAREAKEANALVLVGEAFAYHRQNLVTRWEDYGRHTRMALGRGALLGAADHVQANRFRTWFRRQVAAVLADVDVLLVPGWPTPALRADDMSPERMVSSPSFTGQWNLTGLPGLTLPSGFSSEGLPLSIQLVGPAFSEDLLCRVGDAYQRATDWHLRVPPSAARPVAGSVAVGR</sequence>
<proteinExistence type="predicted"/>
<organism evidence="2 3">
    <name type="scientific">Actinomarinicola tropica</name>
    <dbReference type="NCBI Taxonomy" id="2789776"/>
    <lineage>
        <taxon>Bacteria</taxon>
        <taxon>Bacillati</taxon>
        <taxon>Actinomycetota</taxon>
        <taxon>Acidimicrobiia</taxon>
        <taxon>Acidimicrobiales</taxon>
        <taxon>Iamiaceae</taxon>
        <taxon>Actinomarinicola</taxon>
    </lineage>
</organism>
<dbReference type="InterPro" id="IPR036928">
    <property type="entry name" value="AS_sf"/>
</dbReference>
<dbReference type="Pfam" id="PF01425">
    <property type="entry name" value="Amidase"/>
    <property type="match status" value="1"/>
</dbReference>
<dbReference type="EMBL" id="CP045851">
    <property type="protein sequence ID" value="QGG97025.1"/>
    <property type="molecule type" value="Genomic_DNA"/>
</dbReference>
<dbReference type="GO" id="GO:0003824">
    <property type="term" value="F:catalytic activity"/>
    <property type="evidence" value="ECO:0007669"/>
    <property type="project" value="InterPro"/>
</dbReference>
<evidence type="ECO:0000313" key="2">
    <source>
        <dbReference type="EMBL" id="QGG97025.1"/>
    </source>
</evidence>
<dbReference type="PANTHER" id="PTHR11895:SF176">
    <property type="entry name" value="AMIDASE AMID-RELATED"/>
    <property type="match status" value="1"/>
</dbReference>